<dbReference type="RefSeq" id="WP_129046597.1">
    <property type="nucleotide sequence ID" value="NZ_SDHX01000001.1"/>
</dbReference>
<dbReference type="EMBL" id="SDHX01000001">
    <property type="protein sequence ID" value="RXK55231.1"/>
    <property type="molecule type" value="Genomic_DNA"/>
</dbReference>
<keyword evidence="3" id="KW-1185">Reference proteome</keyword>
<reference evidence="2 3" key="1">
    <citation type="submission" date="2019-01" db="EMBL/GenBank/DDBJ databases">
        <title>Lacunisphaera sp. strain TWA-58.</title>
        <authorList>
            <person name="Chen W.-M."/>
        </authorList>
    </citation>
    <scope>NUCLEOTIDE SEQUENCE [LARGE SCALE GENOMIC DNA]</scope>
    <source>
        <strain evidence="2 3">TWA-58</strain>
    </source>
</reference>
<dbReference type="OrthoDB" id="9933070at2"/>
<protein>
    <submittedName>
        <fullName evidence="2">Uncharacterized protein</fullName>
    </submittedName>
</protein>
<name>A0A4Q1C8Q1_9BACT</name>
<evidence type="ECO:0000313" key="2">
    <source>
        <dbReference type="EMBL" id="RXK55231.1"/>
    </source>
</evidence>
<evidence type="ECO:0000313" key="3">
    <source>
        <dbReference type="Proteomes" id="UP000290218"/>
    </source>
</evidence>
<accession>A0A4Q1C8Q1</accession>
<feature type="coiled-coil region" evidence="1">
    <location>
        <begin position="6"/>
        <end position="65"/>
    </location>
</feature>
<sequence>MPEQQVKDLEAKLQTANESVAQLTKANAELTAQLKAGEVAFKRVRRNARQDGNTLRDEIAVLQKRRG</sequence>
<comment type="caution">
    <text evidence="2">The sequence shown here is derived from an EMBL/GenBank/DDBJ whole genome shotgun (WGS) entry which is preliminary data.</text>
</comment>
<dbReference type="Proteomes" id="UP000290218">
    <property type="component" value="Unassembled WGS sequence"/>
</dbReference>
<evidence type="ECO:0000256" key="1">
    <source>
        <dbReference type="SAM" id="Coils"/>
    </source>
</evidence>
<dbReference type="AlphaFoldDB" id="A0A4Q1C8Q1"/>
<organism evidence="2 3">
    <name type="scientific">Oleiharenicola lentus</name>
    <dbReference type="NCBI Taxonomy" id="2508720"/>
    <lineage>
        <taxon>Bacteria</taxon>
        <taxon>Pseudomonadati</taxon>
        <taxon>Verrucomicrobiota</taxon>
        <taxon>Opitutia</taxon>
        <taxon>Opitutales</taxon>
        <taxon>Opitutaceae</taxon>
        <taxon>Oleiharenicola</taxon>
    </lineage>
</organism>
<gene>
    <name evidence="2" type="ORF">ESB00_04865</name>
</gene>
<proteinExistence type="predicted"/>
<keyword evidence="1" id="KW-0175">Coiled coil</keyword>